<dbReference type="Gene3D" id="3.40.50.300">
    <property type="entry name" value="P-loop containing nucleotide triphosphate hydrolases"/>
    <property type="match status" value="1"/>
</dbReference>
<dbReference type="InterPro" id="IPR051396">
    <property type="entry name" value="Bact_Antivir_Def_Nuclease"/>
</dbReference>
<dbReference type="GO" id="GO:0004519">
    <property type="term" value="F:endonuclease activity"/>
    <property type="evidence" value="ECO:0007669"/>
    <property type="project" value="UniProtKB-KW"/>
</dbReference>
<dbReference type="KEGG" id="avp:AVENP_2320"/>
<organism evidence="2 3">
    <name type="scientific">Arcobacter venerupis</name>
    <dbReference type="NCBI Taxonomy" id="1054033"/>
    <lineage>
        <taxon>Bacteria</taxon>
        <taxon>Pseudomonadati</taxon>
        <taxon>Campylobacterota</taxon>
        <taxon>Epsilonproteobacteria</taxon>
        <taxon>Campylobacterales</taxon>
        <taxon>Arcobacteraceae</taxon>
        <taxon>Arcobacter</taxon>
    </lineage>
</organism>
<dbReference type="InterPro" id="IPR027417">
    <property type="entry name" value="P-loop_NTPase"/>
</dbReference>
<protein>
    <submittedName>
        <fullName evidence="2">ATP-dependent endonuclease</fullName>
    </submittedName>
</protein>
<evidence type="ECO:0000259" key="1">
    <source>
        <dbReference type="Pfam" id="PF13175"/>
    </source>
</evidence>
<sequence>MILEKVLIENFKSINSLEIDVKKIADSYTTYFIGLNEVGKTNILKALSYFNCPANKDNDYFFLSNQKNEDKEFIDLYYFLKFENKDIYLKKINEKIIGKYKLEFEIIDIEKNVFMKNDSIEFEYMYNYKLKVLNKNLYLKKLEPQVFELFDYHTVDSELVTEEEILKHFNDLIFEIIEQNEPLVSFWRPSDEYLISEVNLKDFQKNPDSNIPLKNIFTLAGYKTYEEINITINSLGNRQIVSRLKSKLSTKTTEYVKKIWNHNIIFEMDISDSKICSISIKDDGEENKHNFYNMSTRSDGFKQFISLILSLSIETKENDKINRLILIDEPEIHLHPSGIRDLGKELLEIGKYNFLFVSTHSPFIIDQINKERHIIIKKDKFANTIKKRINSYDDLRDDEVLFEAFGINIFKDLLVSKRLLVEGASDRLILYKLFEMEKIECGITNSRGSNITLVASKFNQEEIDIMVLVDGDKDGNKYKENILELRGIFNSGNVYTLNDLVPKAISDCTIEDFLGKNFIQGKFNEFYKKSYGDDISLEIDESKPIVEQIKIYLIKNREELKEDKKQLKFIIDNFKIFVSEEIKFQKSSWKSNFPLFDELIKNLKLKLI</sequence>
<dbReference type="RefSeq" id="WP_128359066.1">
    <property type="nucleotide sequence ID" value="NZ_CP053840.1"/>
</dbReference>
<name>A0AAE7BCF3_9BACT</name>
<dbReference type="PANTHER" id="PTHR43581">
    <property type="entry name" value="ATP/GTP PHOSPHATASE"/>
    <property type="match status" value="1"/>
</dbReference>
<proteinExistence type="predicted"/>
<evidence type="ECO:0000313" key="2">
    <source>
        <dbReference type="EMBL" id="QKF67847.1"/>
    </source>
</evidence>
<accession>A0AAE7BCF3</accession>
<keyword evidence="2" id="KW-0255">Endonuclease</keyword>
<dbReference type="InterPro" id="IPR041685">
    <property type="entry name" value="AAA_GajA/Old/RecF-like"/>
</dbReference>
<keyword evidence="2" id="KW-0378">Hydrolase</keyword>
<dbReference type="SUPFAM" id="SSF52540">
    <property type="entry name" value="P-loop containing nucleoside triphosphate hydrolases"/>
    <property type="match status" value="1"/>
</dbReference>
<keyword evidence="2" id="KW-0540">Nuclease</keyword>
<dbReference type="EMBL" id="CP053840">
    <property type="protein sequence ID" value="QKF67847.1"/>
    <property type="molecule type" value="Genomic_DNA"/>
</dbReference>
<reference evidence="2 3" key="1">
    <citation type="submission" date="2020-05" db="EMBL/GenBank/DDBJ databases">
        <title>Complete genome sequencing of Campylobacter and Arcobacter type strains.</title>
        <authorList>
            <person name="Miller W.G."/>
            <person name="Yee E."/>
        </authorList>
    </citation>
    <scope>NUCLEOTIDE SEQUENCE [LARGE SCALE GENOMIC DNA]</scope>
    <source>
        <strain evidence="2 3">LMG 26156</strain>
    </source>
</reference>
<feature type="domain" description="Endonuclease GajA/Old nuclease/RecF-like AAA" evidence="1">
    <location>
        <begin position="1"/>
        <end position="365"/>
    </location>
</feature>
<evidence type="ECO:0000313" key="3">
    <source>
        <dbReference type="Proteomes" id="UP000503482"/>
    </source>
</evidence>
<dbReference type="AlphaFoldDB" id="A0AAE7BCF3"/>
<keyword evidence="3" id="KW-1185">Reference proteome</keyword>
<gene>
    <name evidence="2" type="ORF">AVENP_2320</name>
</gene>
<dbReference type="PANTHER" id="PTHR43581:SF4">
    <property type="entry name" value="ATP_GTP PHOSPHATASE"/>
    <property type="match status" value="1"/>
</dbReference>
<dbReference type="Proteomes" id="UP000503482">
    <property type="component" value="Chromosome"/>
</dbReference>
<dbReference type="Pfam" id="PF13175">
    <property type="entry name" value="AAA_15"/>
    <property type="match status" value="1"/>
</dbReference>